<evidence type="ECO:0000313" key="2">
    <source>
        <dbReference type="EMBL" id="MCM4084555.1"/>
    </source>
</evidence>
<gene>
    <name evidence="2" type="ORF">LXN57_44190</name>
</gene>
<dbReference type="GO" id="GO:0032259">
    <property type="term" value="P:methylation"/>
    <property type="evidence" value="ECO:0007669"/>
    <property type="project" value="UniProtKB-KW"/>
</dbReference>
<dbReference type="GO" id="GO:0008168">
    <property type="term" value="F:methyltransferase activity"/>
    <property type="evidence" value="ECO:0007669"/>
    <property type="project" value="UniProtKB-KW"/>
</dbReference>
<keyword evidence="2" id="KW-0808">Transferase</keyword>
<dbReference type="SUPFAM" id="SSF53335">
    <property type="entry name" value="S-adenosyl-L-methionine-dependent methyltransferases"/>
    <property type="match status" value="1"/>
</dbReference>
<evidence type="ECO:0000256" key="1">
    <source>
        <dbReference type="SAM" id="MobiDB-lite"/>
    </source>
</evidence>
<sequence length="282" mass="30358">MTMRESGALANGGTPQTAIDTSRPHPARRYDHWLGGKDNFAADRESADRIAKAFPQIRTAAQENHRFLRRAVAFLSAEAGVKQFLDIGTGLPTSPNVHEVTQKIIPASRVVYVDNDPMVVSHARGLMTSSPQGTTTCIQADLRTPDTILADPAVRATIDLTEPVGLLLIAILHFLDDNENPYDLVARLVAALPSGSYIALSHATLDPLPEDVIEQLTALTGTGGDQGTFRPRTRADVARFVDGLDLIDPGVVPIVRWRPDRSPQAAASVADTAMYGAIARII</sequence>
<keyword evidence="2" id="KW-0489">Methyltransferase</keyword>
<dbReference type="Gene3D" id="3.40.50.150">
    <property type="entry name" value="Vaccinia Virus protein VP39"/>
    <property type="match status" value="1"/>
</dbReference>
<name>A0ABT0YFL5_9ACTN</name>
<organism evidence="2 3">
    <name type="scientific">Paractinoplanes hotanensis</name>
    <dbReference type="NCBI Taxonomy" id="2906497"/>
    <lineage>
        <taxon>Bacteria</taxon>
        <taxon>Bacillati</taxon>
        <taxon>Actinomycetota</taxon>
        <taxon>Actinomycetes</taxon>
        <taxon>Micromonosporales</taxon>
        <taxon>Micromonosporaceae</taxon>
        <taxon>Paractinoplanes</taxon>
    </lineage>
</organism>
<accession>A0ABT0YFL5</accession>
<dbReference type="EMBL" id="JAMQOL010000079">
    <property type="protein sequence ID" value="MCM4084555.1"/>
    <property type="molecule type" value="Genomic_DNA"/>
</dbReference>
<reference evidence="2 3" key="1">
    <citation type="submission" date="2022-06" db="EMBL/GenBank/DDBJ databases">
        <title>Actinoplanes abujensis sp. nov., isolated from Nigerian arid soil.</title>
        <authorList>
            <person name="Ding P."/>
        </authorList>
    </citation>
    <scope>NUCLEOTIDE SEQUENCE [LARGE SCALE GENOMIC DNA]</scope>
    <source>
        <strain evidence="3">TRM88002</strain>
    </source>
</reference>
<dbReference type="InterPro" id="IPR006764">
    <property type="entry name" value="SAM_dep_MeTrfase_SAV2177_type"/>
</dbReference>
<protein>
    <submittedName>
        <fullName evidence="2">SAM-dependent methyltransferase</fullName>
    </submittedName>
</protein>
<dbReference type="PIRSF" id="PIRSF017393">
    <property type="entry name" value="MTase_SAV2177"/>
    <property type="match status" value="1"/>
</dbReference>
<dbReference type="Pfam" id="PF04672">
    <property type="entry name" value="Methyltransf_19"/>
    <property type="match status" value="1"/>
</dbReference>
<evidence type="ECO:0000313" key="3">
    <source>
        <dbReference type="Proteomes" id="UP001523216"/>
    </source>
</evidence>
<dbReference type="RefSeq" id="WP_251804302.1">
    <property type="nucleotide sequence ID" value="NZ_JAMQOL010000079.1"/>
</dbReference>
<proteinExistence type="predicted"/>
<dbReference type="InterPro" id="IPR029063">
    <property type="entry name" value="SAM-dependent_MTases_sf"/>
</dbReference>
<comment type="caution">
    <text evidence="2">The sequence shown here is derived from an EMBL/GenBank/DDBJ whole genome shotgun (WGS) entry which is preliminary data.</text>
</comment>
<keyword evidence="3" id="KW-1185">Reference proteome</keyword>
<dbReference type="Proteomes" id="UP001523216">
    <property type="component" value="Unassembled WGS sequence"/>
</dbReference>
<feature type="region of interest" description="Disordered" evidence="1">
    <location>
        <begin position="1"/>
        <end position="27"/>
    </location>
</feature>